<gene>
    <name evidence="1" type="ORF">ACFFTR_08120</name>
</gene>
<keyword evidence="2" id="KW-1185">Reference proteome</keyword>
<accession>A0ABV5M2L9</accession>
<evidence type="ECO:0008006" key="3">
    <source>
        <dbReference type="Google" id="ProtNLM"/>
    </source>
</evidence>
<sequence>MATIQPSALTAIRSAAAEYIAALRLEAAGGDVTWRGGRTRGHDVLVTSDDGHLLVDAKLLTPTNGAARRHGYNYQVFRRGHLPWGTDGRTHLALVTLPEQRPTVAFTGAEVRFTVPVAGASTRLVPVAEMNECLQPQPLDWLWLDDTWLAERLQL</sequence>
<reference evidence="1 2" key="1">
    <citation type="submission" date="2024-09" db="EMBL/GenBank/DDBJ databases">
        <authorList>
            <person name="Sun Q."/>
            <person name="Mori K."/>
        </authorList>
    </citation>
    <scope>NUCLEOTIDE SEQUENCE [LARGE SCALE GENOMIC DNA]</scope>
    <source>
        <strain evidence="1 2">JCM 3307</strain>
    </source>
</reference>
<protein>
    <recommendedName>
        <fullName evidence="3">PD(D/E)XK endonuclease domain-containing protein</fullName>
    </recommendedName>
</protein>
<name>A0ABV5M2L9_9ACTN</name>
<organism evidence="1 2">
    <name type="scientific">Dactylosporangium vinaceum</name>
    <dbReference type="NCBI Taxonomy" id="53362"/>
    <lineage>
        <taxon>Bacteria</taxon>
        <taxon>Bacillati</taxon>
        <taxon>Actinomycetota</taxon>
        <taxon>Actinomycetes</taxon>
        <taxon>Micromonosporales</taxon>
        <taxon>Micromonosporaceae</taxon>
        <taxon>Dactylosporangium</taxon>
    </lineage>
</organism>
<dbReference type="EMBL" id="JBHMCA010000019">
    <property type="protein sequence ID" value="MFB9443046.1"/>
    <property type="molecule type" value="Genomic_DNA"/>
</dbReference>
<evidence type="ECO:0000313" key="1">
    <source>
        <dbReference type="EMBL" id="MFB9443046.1"/>
    </source>
</evidence>
<dbReference type="Proteomes" id="UP001589608">
    <property type="component" value="Unassembled WGS sequence"/>
</dbReference>
<proteinExistence type="predicted"/>
<evidence type="ECO:0000313" key="2">
    <source>
        <dbReference type="Proteomes" id="UP001589608"/>
    </source>
</evidence>
<dbReference type="RefSeq" id="WP_223099524.1">
    <property type="nucleotide sequence ID" value="NZ_CP061913.1"/>
</dbReference>
<comment type="caution">
    <text evidence="1">The sequence shown here is derived from an EMBL/GenBank/DDBJ whole genome shotgun (WGS) entry which is preliminary data.</text>
</comment>